<organism evidence="2 3">
    <name type="scientific">Schizopora paradoxa</name>
    <dbReference type="NCBI Taxonomy" id="27342"/>
    <lineage>
        <taxon>Eukaryota</taxon>
        <taxon>Fungi</taxon>
        <taxon>Dikarya</taxon>
        <taxon>Basidiomycota</taxon>
        <taxon>Agaricomycotina</taxon>
        <taxon>Agaricomycetes</taxon>
        <taxon>Hymenochaetales</taxon>
        <taxon>Schizoporaceae</taxon>
        <taxon>Schizopora</taxon>
    </lineage>
</organism>
<feature type="compositionally biased region" description="Polar residues" evidence="1">
    <location>
        <begin position="1"/>
        <end position="29"/>
    </location>
</feature>
<evidence type="ECO:0000313" key="2">
    <source>
        <dbReference type="EMBL" id="KLO14742.1"/>
    </source>
</evidence>
<dbReference type="Proteomes" id="UP000053477">
    <property type="component" value="Unassembled WGS sequence"/>
</dbReference>
<gene>
    <name evidence="2" type="ORF">SCHPADRAFT_297146</name>
</gene>
<keyword evidence="3" id="KW-1185">Reference proteome</keyword>
<name>A0A0H2RSZ4_9AGAM</name>
<reference evidence="2 3" key="1">
    <citation type="submission" date="2015-04" db="EMBL/GenBank/DDBJ databases">
        <title>Complete genome sequence of Schizopora paradoxa KUC8140, a cosmopolitan wood degrader in East Asia.</title>
        <authorList>
            <consortium name="DOE Joint Genome Institute"/>
            <person name="Min B."/>
            <person name="Park H."/>
            <person name="Jang Y."/>
            <person name="Kim J.-J."/>
            <person name="Kim K.H."/>
            <person name="Pangilinan J."/>
            <person name="Lipzen A."/>
            <person name="Riley R."/>
            <person name="Grigoriev I.V."/>
            <person name="Spatafora J.W."/>
            <person name="Choi I.-G."/>
        </authorList>
    </citation>
    <scope>NUCLEOTIDE SEQUENCE [LARGE SCALE GENOMIC DNA]</scope>
    <source>
        <strain evidence="2 3">KUC8140</strain>
    </source>
</reference>
<accession>A0A0H2RSZ4</accession>
<evidence type="ECO:0000313" key="3">
    <source>
        <dbReference type="Proteomes" id="UP000053477"/>
    </source>
</evidence>
<evidence type="ECO:0000256" key="1">
    <source>
        <dbReference type="SAM" id="MobiDB-lite"/>
    </source>
</evidence>
<dbReference type="EMBL" id="KQ085939">
    <property type="protein sequence ID" value="KLO14742.1"/>
    <property type="molecule type" value="Genomic_DNA"/>
</dbReference>
<dbReference type="InParanoid" id="A0A0H2RSZ4"/>
<proteinExistence type="predicted"/>
<dbReference type="OrthoDB" id="3361009at2759"/>
<feature type="region of interest" description="Disordered" evidence="1">
    <location>
        <begin position="1"/>
        <end position="33"/>
    </location>
</feature>
<sequence>MVDTPTQQGATQPGSGSTAHGTEGGQENSVPFKDQMIGYAKSIRGSVLRKPETKKTGDAILNGEISAKDYFEQKKA</sequence>
<dbReference type="AlphaFoldDB" id="A0A0H2RSZ4"/>
<protein>
    <submittedName>
        <fullName evidence="2">Uncharacterized protein</fullName>
    </submittedName>
</protein>